<sequence>MSDNEQELADEFKIDHPQLKKILACWFDLALENYLTITGLILQEKAKKIATALKIQNFATSNGWLQGFKKWYHIVYTMQSGEAANPVTIYDAIQFVSQAWNKVSKDIIIHIWQKTGILPFIEIDEHPDAELLVEENNKEEAELENLITQF</sequence>
<dbReference type="Pfam" id="PF03221">
    <property type="entry name" value="HTH_Tnp_Tc5"/>
    <property type="match status" value="1"/>
</dbReference>
<dbReference type="GO" id="GO:0005634">
    <property type="term" value="C:nucleus"/>
    <property type="evidence" value="ECO:0007669"/>
    <property type="project" value="TreeGrafter"/>
</dbReference>
<feature type="domain" description="HTH CENPB-type" evidence="2">
    <location>
        <begin position="7"/>
        <end position="78"/>
    </location>
</feature>
<dbReference type="Proteomes" id="UP000789405">
    <property type="component" value="Unassembled WGS sequence"/>
</dbReference>
<dbReference type="PANTHER" id="PTHR19303">
    <property type="entry name" value="TRANSPOSON"/>
    <property type="match status" value="1"/>
</dbReference>
<reference evidence="3" key="1">
    <citation type="submission" date="2021-06" db="EMBL/GenBank/DDBJ databases">
        <authorList>
            <person name="Kallberg Y."/>
            <person name="Tangrot J."/>
            <person name="Rosling A."/>
        </authorList>
    </citation>
    <scope>NUCLEOTIDE SEQUENCE</scope>
    <source>
        <strain evidence="3">MA453B</strain>
    </source>
</reference>
<dbReference type="AlphaFoldDB" id="A0A9N9DQ30"/>
<dbReference type="SUPFAM" id="SSF46689">
    <property type="entry name" value="Homeodomain-like"/>
    <property type="match status" value="1"/>
</dbReference>
<protein>
    <submittedName>
        <fullName evidence="3">8491_t:CDS:1</fullName>
    </submittedName>
</protein>
<organism evidence="3 4">
    <name type="scientific">Dentiscutata erythropus</name>
    <dbReference type="NCBI Taxonomy" id="1348616"/>
    <lineage>
        <taxon>Eukaryota</taxon>
        <taxon>Fungi</taxon>
        <taxon>Fungi incertae sedis</taxon>
        <taxon>Mucoromycota</taxon>
        <taxon>Glomeromycotina</taxon>
        <taxon>Glomeromycetes</taxon>
        <taxon>Diversisporales</taxon>
        <taxon>Gigasporaceae</taxon>
        <taxon>Dentiscutata</taxon>
    </lineage>
</organism>
<dbReference type="PROSITE" id="PS51253">
    <property type="entry name" value="HTH_CENPB"/>
    <property type="match status" value="1"/>
</dbReference>
<dbReference type="Gene3D" id="1.10.10.60">
    <property type="entry name" value="Homeodomain-like"/>
    <property type="match status" value="1"/>
</dbReference>
<dbReference type="InterPro" id="IPR009057">
    <property type="entry name" value="Homeodomain-like_sf"/>
</dbReference>
<keyword evidence="1" id="KW-0238">DNA-binding</keyword>
<dbReference type="PANTHER" id="PTHR19303:SF73">
    <property type="entry name" value="PROTEIN PDC2"/>
    <property type="match status" value="1"/>
</dbReference>
<name>A0A9N9DQ30_9GLOM</name>
<evidence type="ECO:0000313" key="3">
    <source>
        <dbReference type="EMBL" id="CAG8648278.1"/>
    </source>
</evidence>
<dbReference type="GO" id="GO:0003677">
    <property type="term" value="F:DNA binding"/>
    <property type="evidence" value="ECO:0007669"/>
    <property type="project" value="UniProtKB-KW"/>
</dbReference>
<dbReference type="InterPro" id="IPR006600">
    <property type="entry name" value="HTH_CenpB_DNA-bd_dom"/>
</dbReference>
<evidence type="ECO:0000259" key="2">
    <source>
        <dbReference type="PROSITE" id="PS51253"/>
    </source>
</evidence>
<accession>A0A9N9DQ30</accession>
<proteinExistence type="predicted"/>
<dbReference type="OrthoDB" id="2427977at2759"/>
<evidence type="ECO:0000313" key="4">
    <source>
        <dbReference type="Proteomes" id="UP000789405"/>
    </source>
</evidence>
<evidence type="ECO:0000256" key="1">
    <source>
        <dbReference type="ARBA" id="ARBA00023125"/>
    </source>
</evidence>
<dbReference type="EMBL" id="CAJVPY010005686">
    <property type="protein sequence ID" value="CAG8648278.1"/>
    <property type="molecule type" value="Genomic_DNA"/>
</dbReference>
<dbReference type="SMART" id="SM00674">
    <property type="entry name" value="CENPB"/>
    <property type="match status" value="1"/>
</dbReference>
<keyword evidence="4" id="KW-1185">Reference proteome</keyword>
<comment type="caution">
    <text evidence="3">The sequence shown here is derived from an EMBL/GenBank/DDBJ whole genome shotgun (WGS) entry which is preliminary data.</text>
</comment>
<dbReference type="InterPro" id="IPR050863">
    <property type="entry name" value="CenT-Element_Derived"/>
</dbReference>
<gene>
    <name evidence="3" type="ORF">DERYTH_LOCUS10039</name>
</gene>